<dbReference type="RefSeq" id="WP_035165755.1">
    <property type="nucleotide sequence ID" value="NZ_CP018906.1"/>
</dbReference>
<comment type="cofactor">
    <cofactor evidence="1">
        <name>heme b</name>
        <dbReference type="ChEBI" id="CHEBI:60344"/>
    </cofactor>
</comment>
<keyword evidence="10" id="KW-0472">Membrane</keyword>
<dbReference type="Gene3D" id="3.40.50.1980">
    <property type="entry name" value="Nitrogenase molybdenum iron protein domain"/>
    <property type="match status" value="2"/>
</dbReference>
<name>A0A1S6QGA7_9LACO</name>
<dbReference type="Pfam" id="PF01497">
    <property type="entry name" value="Peripla_BP_2"/>
    <property type="match status" value="1"/>
</dbReference>
<dbReference type="OrthoDB" id="66025at2"/>
<dbReference type="SUPFAM" id="SSF53807">
    <property type="entry name" value="Helical backbone' metal receptor"/>
    <property type="match status" value="1"/>
</dbReference>
<dbReference type="GO" id="GO:0046872">
    <property type="term" value="F:metal ion binding"/>
    <property type="evidence" value="ECO:0007669"/>
    <property type="project" value="UniProtKB-KW"/>
</dbReference>
<evidence type="ECO:0000259" key="15">
    <source>
        <dbReference type="PROSITE" id="PS50983"/>
    </source>
</evidence>
<evidence type="ECO:0000256" key="13">
    <source>
        <dbReference type="ARBA" id="ARBA00031148"/>
    </source>
</evidence>
<accession>A0A1S6QGA7</accession>
<comment type="similarity">
    <text evidence="2">Belongs to the bacterial solute-binding protein 8 family.</text>
</comment>
<dbReference type="PROSITE" id="PS50983">
    <property type="entry name" value="FE_B12_PBP"/>
    <property type="match status" value="1"/>
</dbReference>
<organism evidence="16 17">
    <name type="scientific">Lentilactobacillus curieae</name>
    <dbReference type="NCBI Taxonomy" id="1138822"/>
    <lineage>
        <taxon>Bacteria</taxon>
        <taxon>Bacillati</taxon>
        <taxon>Bacillota</taxon>
        <taxon>Bacilli</taxon>
        <taxon>Lactobacillales</taxon>
        <taxon>Lactobacillaceae</taxon>
        <taxon>Lentilactobacillus</taxon>
    </lineage>
</organism>
<keyword evidence="9" id="KW-0408">Iron</keyword>
<keyword evidence="11" id="KW-0564">Palmitate</keyword>
<evidence type="ECO:0000313" key="16">
    <source>
        <dbReference type="EMBL" id="AQW20635.1"/>
    </source>
</evidence>
<proteinExistence type="inferred from homology"/>
<evidence type="ECO:0000256" key="11">
    <source>
        <dbReference type="ARBA" id="ARBA00023139"/>
    </source>
</evidence>
<dbReference type="eggNOG" id="COG0614">
    <property type="taxonomic scope" value="Bacteria"/>
</dbReference>
<keyword evidence="12" id="KW-0449">Lipoprotein</keyword>
<keyword evidence="5" id="KW-1003">Cell membrane</keyword>
<keyword evidence="4" id="KW-0813">Transport</keyword>
<evidence type="ECO:0000256" key="9">
    <source>
        <dbReference type="ARBA" id="ARBA00023004"/>
    </source>
</evidence>
<dbReference type="NCBIfam" id="TIGR03659">
    <property type="entry name" value="IsdE"/>
    <property type="match status" value="1"/>
</dbReference>
<evidence type="ECO:0000256" key="12">
    <source>
        <dbReference type="ARBA" id="ARBA00023288"/>
    </source>
</evidence>
<evidence type="ECO:0000256" key="14">
    <source>
        <dbReference type="ARBA" id="ARBA00031463"/>
    </source>
</evidence>
<evidence type="ECO:0000256" key="7">
    <source>
        <dbReference type="ARBA" id="ARBA00022723"/>
    </source>
</evidence>
<protein>
    <recommendedName>
        <fullName evidence="3">High-affinity heme uptake system protein IsdE</fullName>
    </recommendedName>
    <alternativeName>
        <fullName evidence="14">Iron-regulated surface determinant protein E</fullName>
    </alternativeName>
    <alternativeName>
        <fullName evidence="13">Staphylococcal iron-regulated protein F</fullName>
    </alternativeName>
</protein>
<dbReference type="Proteomes" id="UP000030361">
    <property type="component" value="Chromosome"/>
</dbReference>
<keyword evidence="7" id="KW-0479">Metal-binding</keyword>
<reference evidence="16 17" key="1">
    <citation type="journal article" date="2015" name="Genome Announc.">
        <title>Genome Sequence of Lactobacillus curieae CCTCC M 2011381T, a Novel Producer of Gamma-aminobutyric Acid.</title>
        <authorList>
            <person name="Wang Y."/>
            <person name="Wang Y."/>
            <person name="Lang C."/>
            <person name="Wei D."/>
            <person name="Xu P."/>
            <person name="Xie J."/>
        </authorList>
    </citation>
    <scope>NUCLEOTIDE SEQUENCE [LARGE SCALE GENOMIC DNA]</scope>
    <source>
        <strain evidence="16 17">CCTCC M 2011381</strain>
    </source>
</reference>
<evidence type="ECO:0000256" key="6">
    <source>
        <dbReference type="ARBA" id="ARBA00022617"/>
    </source>
</evidence>
<sequence>MKSSRKIAIVAIAVIALIGAIGGIFAIKSNRQANSNSKPRIVATTYAVVQIADKLKLPLVGIPTTENQIPSRYQHITKVGSPMSPSAEKIANLHPTAVYSVDVLKDQFGKSFKEQHITPHFLNLSSVTALEETVTQMGNRYDRKAEATAAIDEIKDATAKAKKKAAKHKQPVRVLVIMGLPGASYMIATNKSYVGNLVSLAGGKNVFNSNTQEYMQPNDEAIKKANPQVILRLEHAMPDMVTRQFNSEFKSDPMWKQLSAVKNKRVHDLQEPDFDATANMRVATALDKVSNWLYPSGE</sequence>
<keyword evidence="17" id="KW-1185">Reference proteome</keyword>
<evidence type="ECO:0000256" key="4">
    <source>
        <dbReference type="ARBA" id="ARBA00022448"/>
    </source>
</evidence>
<evidence type="ECO:0000256" key="5">
    <source>
        <dbReference type="ARBA" id="ARBA00022475"/>
    </source>
</evidence>
<dbReference type="EMBL" id="CP018906">
    <property type="protein sequence ID" value="AQW20635.1"/>
    <property type="molecule type" value="Genomic_DNA"/>
</dbReference>
<evidence type="ECO:0000256" key="10">
    <source>
        <dbReference type="ARBA" id="ARBA00023136"/>
    </source>
</evidence>
<dbReference type="KEGG" id="lcu:PL11_001260"/>
<keyword evidence="8" id="KW-0732">Signal</keyword>
<dbReference type="GO" id="GO:0016020">
    <property type="term" value="C:membrane"/>
    <property type="evidence" value="ECO:0007669"/>
    <property type="project" value="InterPro"/>
</dbReference>
<evidence type="ECO:0000256" key="3">
    <source>
        <dbReference type="ARBA" id="ARBA00015862"/>
    </source>
</evidence>
<evidence type="ECO:0000256" key="2">
    <source>
        <dbReference type="ARBA" id="ARBA00008814"/>
    </source>
</evidence>
<dbReference type="InterPro" id="IPR002491">
    <property type="entry name" value="ABC_transptr_periplasmic_BD"/>
</dbReference>
<dbReference type="GO" id="GO:0071281">
    <property type="term" value="P:cellular response to iron ion"/>
    <property type="evidence" value="ECO:0007669"/>
    <property type="project" value="TreeGrafter"/>
</dbReference>
<evidence type="ECO:0000256" key="1">
    <source>
        <dbReference type="ARBA" id="ARBA00001970"/>
    </source>
</evidence>
<feature type="domain" description="Fe/B12 periplasmic-binding" evidence="15">
    <location>
        <begin position="40"/>
        <end position="297"/>
    </location>
</feature>
<dbReference type="InterPro" id="IPR019957">
    <property type="entry name" value="ABC_transptr_haem-bd_IsdE"/>
</dbReference>
<gene>
    <name evidence="16" type="ORF">PL11_001260</name>
</gene>
<dbReference type="AlphaFoldDB" id="A0A1S6QGA7"/>
<dbReference type="GO" id="GO:0015886">
    <property type="term" value="P:heme transport"/>
    <property type="evidence" value="ECO:0007669"/>
    <property type="project" value="InterPro"/>
</dbReference>
<dbReference type="GO" id="GO:0020037">
    <property type="term" value="F:heme binding"/>
    <property type="evidence" value="ECO:0007669"/>
    <property type="project" value="InterPro"/>
</dbReference>
<keyword evidence="6" id="KW-0349">Heme</keyword>
<dbReference type="PANTHER" id="PTHR30535">
    <property type="entry name" value="VITAMIN B12-BINDING PROTEIN"/>
    <property type="match status" value="1"/>
</dbReference>
<evidence type="ECO:0000313" key="17">
    <source>
        <dbReference type="Proteomes" id="UP000030361"/>
    </source>
</evidence>
<evidence type="ECO:0000256" key="8">
    <source>
        <dbReference type="ARBA" id="ARBA00022729"/>
    </source>
</evidence>
<dbReference type="InterPro" id="IPR050902">
    <property type="entry name" value="ABC_Transporter_SBP"/>
</dbReference>
<dbReference type="PANTHER" id="PTHR30535:SF36">
    <property type="entry name" value="HIGH-AFFINITY HEME UPTAKE SYSTEM PROTEIN ISDE"/>
    <property type="match status" value="1"/>
</dbReference>